<dbReference type="InterPro" id="IPR029063">
    <property type="entry name" value="SAM-dependent_MTases_sf"/>
</dbReference>
<evidence type="ECO:0000313" key="1">
    <source>
        <dbReference type="EMBL" id="MET3863125.1"/>
    </source>
</evidence>
<name>A0ABV2N9G5_9HYPH</name>
<dbReference type="Gene3D" id="3.40.50.150">
    <property type="entry name" value="Vaccinia Virus protein VP39"/>
    <property type="match status" value="1"/>
</dbReference>
<organism evidence="1 2">
    <name type="scientific">Methylobacterium radiotolerans</name>
    <dbReference type="NCBI Taxonomy" id="31998"/>
    <lineage>
        <taxon>Bacteria</taxon>
        <taxon>Pseudomonadati</taxon>
        <taxon>Pseudomonadota</taxon>
        <taxon>Alphaproteobacteria</taxon>
        <taxon>Hyphomicrobiales</taxon>
        <taxon>Methylobacteriaceae</taxon>
        <taxon>Methylobacterium</taxon>
    </lineage>
</organism>
<dbReference type="EMBL" id="JBEPNW010000002">
    <property type="protein sequence ID" value="MET3863125.1"/>
    <property type="molecule type" value="Genomic_DNA"/>
</dbReference>
<dbReference type="RefSeq" id="WP_209650081.1">
    <property type="nucleotide sequence ID" value="NZ_JBEPNV010000001.1"/>
</dbReference>
<dbReference type="PANTHER" id="PTHR37909">
    <property type="entry name" value="S-ADENOSYL-L-METHIONINE-DEPENDENT METHYLTRANSFERASES SUPERFAMILY PROTEIN"/>
    <property type="match status" value="1"/>
</dbReference>
<evidence type="ECO:0000313" key="2">
    <source>
        <dbReference type="Proteomes" id="UP001549119"/>
    </source>
</evidence>
<comment type="caution">
    <text evidence="1">The sequence shown here is derived from an EMBL/GenBank/DDBJ whole genome shotgun (WGS) entry which is preliminary data.</text>
</comment>
<gene>
    <name evidence="1" type="ORF">ABIC20_000434</name>
</gene>
<accession>A0ABV2N9G5</accession>
<reference evidence="1 2" key="1">
    <citation type="submission" date="2024-06" db="EMBL/GenBank/DDBJ databases">
        <title>Genomics of switchgrass bacterial isolates.</title>
        <authorList>
            <person name="Shade A."/>
        </authorList>
    </citation>
    <scope>NUCLEOTIDE SEQUENCE [LARGE SCALE GENOMIC DNA]</scope>
    <source>
        <strain evidence="1 2">PvP084</strain>
    </source>
</reference>
<dbReference type="Pfam" id="PF13578">
    <property type="entry name" value="Methyltransf_24"/>
    <property type="match status" value="1"/>
</dbReference>
<dbReference type="PANTHER" id="PTHR37909:SF1">
    <property type="entry name" value="S-ADENOSYL-L-METHIONINE-DEPENDENT METHYLTRANSFERASES SUPERFAMILY PROTEIN"/>
    <property type="match status" value="1"/>
</dbReference>
<sequence length="214" mass="23477">MTISETVMQKLYGANIWEDFSPEPAESEVQGWNGNAPSLARIAGIPGPKIIVDVGVWKGQSTIAMAKAMRDNGIDGVIIAVDTFLGSPEHWADKTLFQRRNGLPNLYQIFMSNVYNAGVTNYVIPMAQTSSTAAKIIGRAGIQASIVHVDAAHEYREAIQDIEDYWSLLQSGGFMIGDDYDVNWPGVIKAAGEFSARIGRPLTIEWPKFIMQKA</sequence>
<protein>
    <submittedName>
        <fullName evidence="1">O-methyltransferase YrrM</fullName>
    </submittedName>
</protein>
<dbReference type="Proteomes" id="UP001549119">
    <property type="component" value="Unassembled WGS sequence"/>
</dbReference>
<dbReference type="SUPFAM" id="SSF53335">
    <property type="entry name" value="S-adenosyl-L-methionine-dependent methyltransferases"/>
    <property type="match status" value="1"/>
</dbReference>
<keyword evidence="2" id="KW-1185">Reference proteome</keyword>
<proteinExistence type="predicted"/>